<evidence type="ECO:0000256" key="1">
    <source>
        <dbReference type="ARBA" id="ARBA00010688"/>
    </source>
</evidence>
<feature type="domain" description="Carbohydrate kinase PfkB" evidence="4">
    <location>
        <begin position="1"/>
        <end position="193"/>
    </location>
</feature>
<sequence>MKKVISLGEILLRLTPPQYQTLSQANSLECQFGGSELNVLATLAQLGHQVAMVSAIPDNDLGTMTQQFLFSKQIGQKAVIRKGQRLGLYYYQKGFSRRASRVTYDRKYSAFWESRLADYDVESLFEEADWFHVSGITPALTNELYHLTEVLMKKAKELGVTISFDLNFRESLWSSFQEARDLLSPLVALADVCIGLEPIHLPSEVNDLKDELGLKAPYKDKIILLEVLEEICQSYQLKTIAFTQREMGYHNDYILKAYLYYQGKLYETTESPIQVLDRVGTGDAFTAGLIHAFLEGESAQKALDIAMACFTFKHTIEGDVNLISKEDIVRFMNATSFDVKR</sequence>
<dbReference type="eggNOG" id="COG0524">
    <property type="taxonomic scope" value="Bacteria"/>
</dbReference>
<dbReference type="EMBL" id="CP007586">
    <property type="protein sequence ID" value="AHY15486.1"/>
    <property type="molecule type" value="Genomic_DNA"/>
</dbReference>
<dbReference type="STRING" id="1346.BMF34_03320"/>
<dbReference type="GeneID" id="35764807"/>
<organism evidence="6 8">
    <name type="scientific">Streptococcus iniae</name>
    <name type="common">Streptococcus shiloi</name>
    <dbReference type="NCBI Taxonomy" id="1346"/>
    <lineage>
        <taxon>Bacteria</taxon>
        <taxon>Bacillati</taxon>
        <taxon>Bacillota</taxon>
        <taxon>Bacilli</taxon>
        <taxon>Lactobacillales</taxon>
        <taxon>Streptococcaceae</taxon>
        <taxon>Streptococcus</taxon>
    </lineage>
</organism>
<keyword evidence="7" id="KW-1185">Reference proteome</keyword>
<dbReference type="CDD" id="cd01166">
    <property type="entry name" value="KdgK"/>
    <property type="match status" value="1"/>
</dbReference>
<name>A0A1J0MY98_STRIN</name>
<dbReference type="KEGG" id="siz:SI82_03430"/>
<evidence type="ECO:0000313" key="5">
    <source>
        <dbReference type="EMBL" id="AHY15486.1"/>
    </source>
</evidence>
<feature type="domain" description="Carbohydrate kinase PfkB" evidence="4">
    <location>
        <begin position="258"/>
        <end position="309"/>
    </location>
</feature>
<keyword evidence="2" id="KW-0808">Transferase</keyword>
<dbReference type="Gene3D" id="3.40.1190.20">
    <property type="match status" value="1"/>
</dbReference>
<dbReference type="EMBL" id="QLQD01000036">
    <property type="protein sequence ID" value="RLU57676.1"/>
    <property type="molecule type" value="Genomic_DNA"/>
</dbReference>
<evidence type="ECO:0000259" key="4">
    <source>
        <dbReference type="Pfam" id="PF00294"/>
    </source>
</evidence>
<dbReference type="GO" id="GO:0016301">
    <property type="term" value="F:kinase activity"/>
    <property type="evidence" value="ECO:0007669"/>
    <property type="project" value="UniProtKB-KW"/>
</dbReference>
<accession>A0A1J0MY98</accession>
<keyword evidence="3 6" id="KW-0418">Kinase</keyword>
<evidence type="ECO:0000313" key="7">
    <source>
        <dbReference type="Proteomes" id="UP000025245"/>
    </source>
</evidence>
<evidence type="ECO:0000313" key="8">
    <source>
        <dbReference type="Proteomes" id="UP000269148"/>
    </source>
</evidence>
<dbReference type="KEGG" id="sio:DW64_03200"/>
<dbReference type="OrthoDB" id="9813569at2"/>
<dbReference type="SMR" id="A0A1J0MY98"/>
<protein>
    <submittedName>
        <fullName evidence="5">2-dehydro-3-deoxygluconokinase</fullName>
    </submittedName>
    <submittedName>
        <fullName evidence="6">Sugar kinase</fullName>
    </submittedName>
</protein>
<dbReference type="RefSeq" id="WP_003100144.1">
    <property type="nucleotide sequence ID" value="NZ_CP010783.1"/>
</dbReference>
<dbReference type="InterPro" id="IPR011611">
    <property type="entry name" value="PfkB_dom"/>
</dbReference>
<dbReference type="SUPFAM" id="SSF53613">
    <property type="entry name" value="Ribokinase-like"/>
    <property type="match status" value="1"/>
</dbReference>
<dbReference type="AlphaFoldDB" id="A0A1J0MY98"/>
<comment type="similarity">
    <text evidence="1">Belongs to the carbohydrate kinase PfkB family.</text>
</comment>
<dbReference type="PANTHER" id="PTHR43320">
    <property type="entry name" value="SUGAR KINASE"/>
    <property type="match status" value="1"/>
</dbReference>
<evidence type="ECO:0000256" key="3">
    <source>
        <dbReference type="ARBA" id="ARBA00022777"/>
    </source>
</evidence>
<dbReference type="PANTHER" id="PTHR43320:SF2">
    <property type="entry name" value="2-DEHYDRO-3-DEOXYGLUCONOKINASE_2-DEHYDRO-3-DEOXYGALACTONOKINASE"/>
    <property type="match status" value="1"/>
</dbReference>
<evidence type="ECO:0000313" key="6">
    <source>
        <dbReference type="EMBL" id="RLU57676.1"/>
    </source>
</evidence>
<dbReference type="InterPro" id="IPR052700">
    <property type="entry name" value="Carb_kinase_PfkB-like"/>
</dbReference>
<reference evidence="6 8" key="2">
    <citation type="submission" date="2018-06" db="EMBL/GenBank/DDBJ databases">
        <title>Mutators as drivers of adaptation in pathogenic bacteria and a risk factor for host jumps and vaccine escape.</title>
        <authorList>
            <person name="Barnes A.C."/>
            <person name="Silayeva O."/>
        </authorList>
    </citation>
    <scope>NUCLEOTIDE SEQUENCE [LARGE SCALE GENOMIC DNA]</scope>
    <source>
        <strain evidence="6 8">QMA0445</strain>
    </source>
</reference>
<dbReference type="Pfam" id="PF00294">
    <property type="entry name" value="PfkB"/>
    <property type="match status" value="2"/>
</dbReference>
<evidence type="ECO:0000256" key="2">
    <source>
        <dbReference type="ARBA" id="ARBA00022679"/>
    </source>
</evidence>
<dbReference type="InterPro" id="IPR029056">
    <property type="entry name" value="Ribokinase-like"/>
</dbReference>
<dbReference type="Proteomes" id="UP000269148">
    <property type="component" value="Unassembled WGS sequence"/>
</dbReference>
<reference evidence="5 7" key="1">
    <citation type="journal article" date="2014" name="Genome Announc.">
        <title>Complete Genome Sequence of a Virulent Strain, Streptococcus iniae ISET0901, Isolated from Diseased Tilapia.</title>
        <authorList>
            <person name="Pridgeon J.W."/>
            <person name="Zhang D."/>
            <person name="Zhang L."/>
        </authorList>
    </citation>
    <scope>NUCLEOTIDE SEQUENCE [LARGE SCALE GENOMIC DNA]</scope>
    <source>
        <strain evidence="5 7">ISET0901</strain>
    </source>
</reference>
<dbReference type="Proteomes" id="UP000025245">
    <property type="component" value="Chromosome"/>
</dbReference>
<gene>
    <name evidence="6" type="ORF">DIY07_03670</name>
    <name evidence="5" type="ORF">DQ08_03210</name>
</gene>
<dbReference type="KEGG" id="siq:DQ08_03210"/>
<proteinExistence type="inferred from homology"/>